<gene>
    <name evidence="4" type="ORF">FJAP1339_LOCUS29</name>
</gene>
<feature type="domain" description="RING-type" evidence="3">
    <location>
        <begin position="233"/>
        <end position="267"/>
    </location>
</feature>
<proteinExistence type="predicted"/>
<dbReference type="PANTHER" id="PTHR14879:SF5">
    <property type="entry name" value="RING-TYPE DOMAIN-CONTAINING PROTEIN"/>
    <property type="match status" value="1"/>
</dbReference>
<dbReference type="InterPro" id="IPR051728">
    <property type="entry name" value="RING-FYVE_E3_ubiquitin-ligase"/>
</dbReference>
<keyword evidence="1" id="KW-0863">Zinc-finger</keyword>
<evidence type="ECO:0000259" key="3">
    <source>
        <dbReference type="PROSITE" id="PS50089"/>
    </source>
</evidence>
<dbReference type="EMBL" id="HBHR01000092">
    <property type="protein sequence ID" value="CAD9857535.1"/>
    <property type="molecule type" value="Transcribed_RNA"/>
</dbReference>
<organism evidence="4">
    <name type="scientific">Fibrocapsa japonica</name>
    <dbReference type="NCBI Taxonomy" id="94617"/>
    <lineage>
        <taxon>Eukaryota</taxon>
        <taxon>Sar</taxon>
        <taxon>Stramenopiles</taxon>
        <taxon>Ochrophyta</taxon>
        <taxon>Raphidophyceae</taxon>
        <taxon>Chattonellales</taxon>
        <taxon>Chattonellaceae</taxon>
        <taxon>Fibrocapsa</taxon>
    </lineage>
</organism>
<dbReference type="PANTHER" id="PTHR14879">
    <property type="entry name" value="CASPASE REGULATOR, RING FINGER DOMAIN-CONTAINING"/>
    <property type="match status" value="1"/>
</dbReference>
<dbReference type="Pfam" id="PF13920">
    <property type="entry name" value="zf-C3HC4_3"/>
    <property type="match status" value="1"/>
</dbReference>
<dbReference type="SUPFAM" id="SSF57850">
    <property type="entry name" value="RING/U-box"/>
    <property type="match status" value="1"/>
</dbReference>
<sequence>MKVFIDWFRVTIGLPPTSAPEEPVIHRMEHNSMWQWHRSGPYVDAGRPFFGDSRGEFRFGDEHLVKVEAKCTWNDQGWGNRKGQIWLQLGTSGQKLDLFGIAPHKRAVVSCVKTERDDPGFFNAIRAGDEVTLMVVVGGGGGHKLTVKNLSVALHLQPFGVAVEPELSLSGPYPGAASAPSEPDVPGPFPSAPPAPCTSDVPGPYPSAPAAPSTSDVPELKLKRVYSTDITTCDICMDNEKDMCFIPCGHLFCSTCGELTSTCYFCNQKITLKQKIFM</sequence>
<dbReference type="AlphaFoldDB" id="A0A7S2US05"/>
<name>A0A7S2US05_9STRA</name>
<reference evidence="4" key="1">
    <citation type="submission" date="2021-01" db="EMBL/GenBank/DDBJ databases">
        <authorList>
            <person name="Corre E."/>
            <person name="Pelletier E."/>
            <person name="Niang G."/>
            <person name="Scheremetjew M."/>
            <person name="Finn R."/>
            <person name="Kale V."/>
            <person name="Holt S."/>
            <person name="Cochrane G."/>
            <person name="Meng A."/>
            <person name="Brown T."/>
            <person name="Cohen L."/>
        </authorList>
    </citation>
    <scope>NUCLEOTIDE SEQUENCE</scope>
    <source>
        <strain evidence="4">CCMP1661</strain>
    </source>
</reference>
<dbReference type="PROSITE" id="PS50089">
    <property type="entry name" value="ZF_RING_2"/>
    <property type="match status" value="1"/>
</dbReference>
<dbReference type="InterPro" id="IPR001841">
    <property type="entry name" value="Znf_RING"/>
</dbReference>
<accession>A0A7S2US05</accession>
<evidence type="ECO:0000256" key="2">
    <source>
        <dbReference type="SAM" id="MobiDB-lite"/>
    </source>
</evidence>
<dbReference type="GO" id="GO:0008270">
    <property type="term" value="F:zinc ion binding"/>
    <property type="evidence" value="ECO:0007669"/>
    <property type="project" value="UniProtKB-KW"/>
</dbReference>
<keyword evidence="1" id="KW-0862">Zinc</keyword>
<evidence type="ECO:0000313" key="4">
    <source>
        <dbReference type="EMBL" id="CAD9857535.1"/>
    </source>
</evidence>
<feature type="region of interest" description="Disordered" evidence="2">
    <location>
        <begin position="173"/>
        <end position="215"/>
    </location>
</feature>
<protein>
    <recommendedName>
        <fullName evidence="3">RING-type domain-containing protein</fullName>
    </recommendedName>
</protein>
<dbReference type="SMART" id="SM00184">
    <property type="entry name" value="RING"/>
    <property type="match status" value="1"/>
</dbReference>
<evidence type="ECO:0000256" key="1">
    <source>
        <dbReference type="PROSITE-ProRule" id="PRU00175"/>
    </source>
</evidence>
<keyword evidence="1" id="KW-0479">Metal-binding</keyword>
<dbReference type="InterPro" id="IPR013083">
    <property type="entry name" value="Znf_RING/FYVE/PHD"/>
</dbReference>
<feature type="compositionally biased region" description="Pro residues" evidence="2">
    <location>
        <begin position="183"/>
        <end position="196"/>
    </location>
</feature>
<dbReference type="Gene3D" id="3.30.40.10">
    <property type="entry name" value="Zinc/RING finger domain, C3HC4 (zinc finger)"/>
    <property type="match status" value="1"/>
</dbReference>